<evidence type="ECO:0000313" key="2">
    <source>
        <dbReference type="Proteomes" id="UP000177785"/>
    </source>
</evidence>
<dbReference type="Proteomes" id="UP000177785">
    <property type="component" value="Unassembled WGS sequence"/>
</dbReference>
<dbReference type="PANTHER" id="PTHR32301:SF6">
    <property type="entry name" value="GOLVESIN-RELATED"/>
    <property type="match status" value="1"/>
</dbReference>
<dbReference type="SUPFAM" id="SSF52540">
    <property type="entry name" value="P-loop containing nucleoside triphosphate hydrolases"/>
    <property type="match status" value="1"/>
</dbReference>
<sequence>MKRIPLYFFFHIPKCAGSTFRYHVEHNLKKGEFVSLYEGEYFDVNEMAYKYFTPGKRREEIDAYLDSLSDVQKDTIRIIYGHQVYYGIHRFFPGREVRYITFVRHHAAREVSMYNFYREHVEDPSRRFLKKENVYQANDVSEIRKDLIRDGRILSFSEWLQERTWHSNFITRFLILRGFAEPGAFPEDMFKRFYFVGITENYHSDALFLYYLLGVKKFYPDKNISKKYFLPKDLSEELCGLMSERNTRDATLYDCAIRLHKTFKVKEPRFESIVGYMKLKVFYSRRSIPFWIAYDRASSALRRRAPLFVQFLGDMGNIVSSFKNRKIKF</sequence>
<proteinExistence type="predicted"/>
<dbReference type="InterPro" id="IPR053259">
    <property type="entry name" value="Golvesin-related_Golgi"/>
</dbReference>
<name>A0A1G2FZ31_9BACT</name>
<protein>
    <recommendedName>
        <fullName evidence="3">Sulfotransferase domain-containing protein</fullName>
    </recommendedName>
</protein>
<reference evidence="1 2" key="1">
    <citation type="journal article" date="2016" name="Nat. Commun.">
        <title>Thousands of microbial genomes shed light on interconnected biogeochemical processes in an aquifer system.</title>
        <authorList>
            <person name="Anantharaman K."/>
            <person name="Brown C.T."/>
            <person name="Hug L.A."/>
            <person name="Sharon I."/>
            <person name="Castelle C.J."/>
            <person name="Probst A.J."/>
            <person name="Thomas B.C."/>
            <person name="Singh A."/>
            <person name="Wilkins M.J."/>
            <person name="Karaoz U."/>
            <person name="Brodie E.L."/>
            <person name="Williams K.H."/>
            <person name="Hubbard S.S."/>
            <person name="Banfield J.F."/>
        </authorList>
    </citation>
    <scope>NUCLEOTIDE SEQUENCE [LARGE SCALE GENOMIC DNA]</scope>
</reference>
<evidence type="ECO:0008006" key="3">
    <source>
        <dbReference type="Google" id="ProtNLM"/>
    </source>
</evidence>
<dbReference type="STRING" id="1802115.A2756_05205"/>
<evidence type="ECO:0000313" key="1">
    <source>
        <dbReference type="EMBL" id="OGZ43344.1"/>
    </source>
</evidence>
<dbReference type="PANTHER" id="PTHR32301">
    <property type="entry name" value="COUNTIN RECEPTOR CNR3-RELATED"/>
    <property type="match status" value="1"/>
</dbReference>
<dbReference type="InterPro" id="IPR027417">
    <property type="entry name" value="P-loop_NTPase"/>
</dbReference>
<dbReference type="Gene3D" id="3.40.50.300">
    <property type="entry name" value="P-loop containing nucleotide triphosphate hydrolases"/>
    <property type="match status" value="1"/>
</dbReference>
<accession>A0A1G2FZ31</accession>
<dbReference type="EMBL" id="MHNL01000036">
    <property type="protein sequence ID" value="OGZ43344.1"/>
    <property type="molecule type" value="Genomic_DNA"/>
</dbReference>
<dbReference type="AlphaFoldDB" id="A0A1G2FZ31"/>
<gene>
    <name evidence="1" type="ORF">A2756_05205</name>
</gene>
<comment type="caution">
    <text evidence="1">The sequence shown here is derived from an EMBL/GenBank/DDBJ whole genome shotgun (WGS) entry which is preliminary data.</text>
</comment>
<organism evidence="1 2">
    <name type="scientific">Candidatus Ryanbacteria bacterium RIFCSPHIGHO2_01_FULL_48_27</name>
    <dbReference type="NCBI Taxonomy" id="1802115"/>
    <lineage>
        <taxon>Bacteria</taxon>
        <taxon>Candidatus Ryaniibacteriota</taxon>
    </lineage>
</organism>